<accession>A0A1M5C9R9</accession>
<dbReference type="InterPro" id="IPR013324">
    <property type="entry name" value="RNA_pol_sigma_r3/r4-like"/>
</dbReference>
<dbReference type="OrthoDB" id="9780326at2"/>
<dbReference type="STRING" id="1346286.SAMN05444362_10786"/>
<gene>
    <name evidence="7" type="ORF">SAMN05444362_10786</name>
</gene>
<comment type="similarity">
    <text evidence="1">Belongs to the sigma-70 factor family. ECF subfamily.</text>
</comment>
<dbReference type="RefSeq" id="WP_062179436.1">
    <property type="nucleotide sequence ID" value="NZ_BBXL01000007.1"/>
</dbReference>
<dbReference type="SUPFAM" id="SSF88659">
    <property type="entry name" value="Sigma3 and sigma4 domains of RNA polymerase sigma factors"/>
    <property type="match status" value="1"/>
</dbReference>
<dbReference type="AlphaFoldDB" id="A0A1M5C9R9"/>
<dbReference type="NCBIfam" id="TIGR02937">
    <property type="entry name" value="sigma70-ECF"/>
    <property type="match status" value="1"/>
</dbReference>
<keyword evidence="4" id="KW-0804">Transcription</keyword>
<dbReference type="PANTHER" id="PTHR43133:SF45">
    <property type="entry name" value="RNA POLYMERASE ECF-TYPE SIGMA FACTOR"/>
    <property type="match status" value="1"/>
</dbReference>
<feature type="domain" description="RNA polymerase sigma-70 region 2" evidence="5">
    <location>
        <begin position="13"/>
        <end position="80"/>
    </location>
</feature>
<evidence type="ECO:0000259" key="6">
    <source>
        <dbReference type="Pfam" id="PF08281"/>
    </source>
</evidence>
<dbReference type="GO" id="GO:0003677">
    <property type="term" value="F:DNA binding"/>
    <property type="evidence" value="ECO:0007669"/>
    <property type="project" value="InterPro"/>
</dbReference>
<dbReference type="GO" id="GO:0016987">
    <property type="term" value="F:sigma factor activity"/>
    <property type="evidence" value="ECO:0007669"/>
    <property type="project" value="UniProtKB-KW"/>
</dbReference>
<dbReference type="Pfam" id="PF04542">
    <property type="entry name" value="Sigma70_r2"/>
    <property type="match status" value="1"/>
</dbReference>
<evidence type="ECO:0000256" key="1">
    <source>
        <dbReference type="ARBA" id="ARBA00010641"/>
    </source>
</evidence>
<proteinExistence type="inferred from homology"/>
<keyword evidence="8" id="KW-1185">Reference proteome</keyword>
<dbReference type="InterPro" id="IPR007627">
    <property type="entry name" value="RNA_pol_sigma70_r2"/>
</dbReference>
<keyword evidence="2" id="KW-0805">Transcription regulation</keyword>
<name>A0A1M5C9R9_9BACT</name>
<sequence length="159" mass="18716">MHNKGLEKDFMEMVRLNERIIYKVVSFYADIDQSSSDLYQEVLLNLWKAYPSFRGESKLSTWIYRISLNTCITFFRRSKRSVTYSALNIDISDTPDDNENIKELYRLINKLDKIEKALVLLYLDEKPYKEIADITGLTVTNVATKLNRIKDKLKKMSNE</sequence>
<reference evidence="8" key="1">
    <citation type="submission" date="2016-11" db="EMBL/GenBank/DDBJ databases">
        <authorList>
            <person name="Varghese N."/>
            <person name="Submissions S."/>
        </authorList>
    </citation>
    <scope>NUCLEOTIDE SEQUENCE [LARGE SCALE GENOMIC DNA]</scope>
    <source>
        <strain evidence="8">DSM 27370</strain>
    </source>
</reference>
<evidence type="ECO:0000313" key="8">
    <source>
        <dbReference type="Proteomes" id="UP000184480"/>
    </source>
</evidence>
<dbReference type="Proteomes" id="UP000184480">
    <property type="component" value="Unassembled WGS sequence"/>
</dbReference>
<protein>
    <submittedName>
        <fullName evidence="7">RNA polymerase sigma-70 factor, ECF subfamily</fullName>
    </submittedName>
</protein>
<dbReference type="InterPro" id="IPR036388">
    <property type="entry name" value="WH-like_DNA-bd_sf"/>
</dbReference>
<dbReference type="InterPro" id="IPR013325">
    <property type="entry name" value="RNA_pol_sigma_r2"/>
</dbReference>
<dbReference type="PANTHER" id="PTHR43133">
    <property type="entry name" value="RNA POLYMERASE ECF-TYPE SIGMA FACTO"/>
    <property type="match status" value="1"/>
</dbReference>
<dbReference type="InterPro" id="IPR039425">
    <property type="entry name" value="RNA_pol_sigma-70-like"/>
</dbReference>
<feature type="domain" description="RNA polymerase sigma factor 70 region 4 type 2" evidence="6">
    <location>
        <begin position="102"/>
        <end position="153"/>
    </location>
</feature>
<dbReference type="InterPro" id="IPR014284">
    <property type="entry name" value="RNA_pol_sigma-70_dom"/>
</dbReference>
<dbReference type="EMBL" id="FQUC01000007">
    <property type="protein sequence ID" value="SHF51493.1"/>
    <property type="molecule type" value="Genomic_DNA"/>
</dbReference>
<dbReference type="GO" id="GO:0006352">
    <property type="term" value="P:DNA-templated transcription initiation"/>
    <property type="evidence" value="ECO:0007669"/>
    <property type="project" value="InterPro"/>
</dbReference>
<dbReference type="Gene3D" id="1.10.10.10">
    <property type="entry name" value="Winged helix-like DNA-binding domain superfamily/Winged helix DNA-binding domain"/>
    <property type="match status" value="1"/>
</dbReference>
<evidence type="ECO:0000256" key="4">
    <source>
        <dbReference type="ARBA" id="ARBA00023163"/>
    </source>
</evidence>
<keyword evidence="3" id="KW-0731">Sigma factor</keyword>
<evidence type="ECO:0000256" key="2">
    <source>
        <dbReference type="ARBA" id="ARBA00023015"/>
    </source>
</evidence>
<dbReference type="InterPro" id="IPR013249">
    <property type="entry name" value="RNA_pol_sigma70_r4_t2"/>
</dbReference>
<evidence type="ECO:0000256" key="3">
    <source>
        <dbReference type="ARBA" id="ARBA00023082"/>
    </source>
</evidence>
<evidence type="ECO:0000259" key="5">
    <source>
        <dbReference type="Pfam" id="PF04542"/>
    </source>
</evidence>
<dbReference type="Pfam" id="PF08281">
    <property type="entry name" value="Sigma70_r4_2"/>
    <property type="match status" value="1"/>
</dbReference>
<dbReference type="Gene3D" id="1.10.1740.10">
    <property type="match status" value="1"/>
</dbReference>
<evidence type="ECO:0000313" key="7">
    <source>
        <dbReference type="EMBL" id="SHF51493.1"/>
    </source>
</evidence>
<dbReference type="SUPFAM" id="SSF88946">
    <property type="entry name" value="Sigma2 domain of RNA polymerase sigma factors"/>
    <property type="match status" value="1"/>
</dbReference>
<organism evidence="7 8">
    <name type="scientific">Dysgonomonas macrotermitis</name>
    <dbReference type="NCBI Taxonomy" id="1346286"/>
    <lineage>
        <taxon>Bacteria</taxon>
        <taxon>Pseudomonadati</taxon>
        <taxon>Bacteroidota</taxon>
        <taxon>Bacteroidia</taxon>
        <taxon>Bacteroidales</taxon>
        <taxon>Dysgonomonadaceae</taxon>
        <taxon>Dysgonomonas</taxon>
    </lineage>
</organism>